<keyword evidence="3 7" id="KW-0479">Metal-binding</keyword>
<feature type="signal peptide" evidence="8">
    <location>
        <begin position="1"/>
        <end position="28"/>
    </location>
</feature>
<dbReference type="EMBL" id="JAACJS010000002">
    <property type="protein sequence ID" value="NCI48383.1"/>
    <property type="molecule type" value="Genomic_DNA"/>
</dbReference>
<evidence type="ECO:0000256" key="3">
    <source>
        <dbReference type="ARBA" id="ARBA00022723"/>
    </source>
</evidence>
<keyword evidence="4 8" id="KW-0732">Signal</keyword>
<dbReference type="PANTHER" id="PTHR30600:SF10">
    <property type="entry name" value="BLL6722 PROTEIN"/>
    <property type="match status" value="1"/>
</dbReference>
<dbReference type="PROSITE" id="PS51007">
    <property type="entry name" value="CYTC"/>
    <property type="match status" value="1"/>
</dbReference>
<dbReference type="Proteomes" id="UP000753802">
    <property type="component" value="Unassembled WGS sequence"/>
</dbReference>
<comment type="subcellular location">
    <subcellularLocation>
        <location evidence="1">Cell envelope</location>
    </subcellularLocation>
</comment>
<evidence type="ECO:0000256" key="1">
    <source>
        <dbReference type="ARBA" id="ARBA00004196"/>
    </source>
</evidence>
<keyword evidence="6 7" id="KW-0408">Iron</keyword>
<evidence type="ECO:0000256" key="6">
    <source>
        <dbReference type="ARBA" id="ARBA00023004"/>
    </source>
</evidence>
<dbReference type="InterPro" id="IPR009056">
    <property type="entry name" value="Cyt_c-like_dom"/>
</dbReference>
<feature type="chain" id="PRO_5046599739" evidence="8">
    <location>
        <begin position="29"/>
        <end position="359"/>
    </location>
</feature>
<keyword evidence="2 7" id="KW-0349">Heme</keyword>
<evidence type="ECO:0000256" key="4">
    <source>
        <dbReference type="ARBA" id="ARBA00022729"/>
    </source>
</evidence>
<name>A0ABW9ZT62_9BACT</name>
<evidence type="ECO:0000256" key="5">
    <source>
        <dbReference type="ARBA" id="ARBA00023002"/>
    </source>
</evidence>
<reference evidence="10 11" key="1">
    <citation type="submission" date="2020-01" db="EMBL/GenBank/DDBJ databases">
        <title>Genome analysis.</title>
        <authorList>
            <person name="Wu S."/>
            <person name="Wang G."/>
        </authorList>
    </citation>
    <scope>NUCLEOTIDE SEQUENCE [LARGE SCALE GENOMIC DNA]</scope>
    <source>
        <strain evidence="10 11">SYL130</strain>
    </source>
</reference>
<keyword evidence="10" id="KW-0575">Peroxidase</keyword>
<dbReference type="Gene3D" id="1.10.760.10">
    <property type="entry name" value="Cytochrome c-like domain"/>
    <property type="match status" value="2"/>
</dbReference>
<feature type="domain" description="Cytochrome c" evidence="9">
    <location>
        <begin position="238"/>
        <end position="344"/>
    </location>
</feature>
<evidence type="ECO:0000256" key="8">
    <source>
        <dbReference type="SAM" id="SignalP"/>
    </source>
</evidence>
<evidence type="ECO:0000259" key="9">
    <source>
        <dbReference type="PROSITE" id="PS51007"/>
    </source>
</evidence>
<keyword evidence="5" id="KW-0560">Oxidoreductase</keyword>
<evidence type="ECO:0000313" key="11">
    <source>
        <dbReference type="Proteomes" id="UP000753802"/>
    </source>
</evidence>
<keyword evidence="11" id="KW-1185">Reference proteome</keyword>
<dbReference type="InterPro" id="IPR051395">
    <property type="entry name" value="Cytochrome_c_Peroxidase/MauG"/>
</dbReference>
<proteinExistence type="predicted"/>
<dbReference type="SUPFAM" id="SSF46626">
    <property type="entry name" value="Cytochrome c"/>
    <property type="match status" value="2"/>
</dbReference>
<dbReference type="InterPro" id="IPR004852">
    <property type="entry name" value="Di-haem_cyt_c_peroxidsae"/>
</dbReference>
<dbReference type="InterPro" id="IPR036909">
    <property type="entry name" value="Cyt_c-like_dom_sf"/>
</dbReference>
<dbReference type="Pfam" id="PF03150">
    <property type="entry name" value="CCP_MauG"/>
    <property type="match status" value="1"/>
</dbReference>
<sequence>MKPKQSGILVCLVVAAMMFQYCSKSDTAAVAPTTPTLTQTVVTTVASPLLPGVPFNYSNAVFPAHVASVLPAVDNTPATNPITDNGATLGRVLFYDKNLSKSNTVSCASCHNPELSFSDSAVKSVGFAGGRTDRHSMPILNVRFYRSGKMFWDERANTLEEQVLQPIQNTTEMGMTLAELQEKLPALSYYPALFEKAFGTKQVTADRISRALSQFVRSIVTCQSKYDQVKQGTATFTTDERDGETLFLTAGPNGGGTCAGCHAPPMFLTSNPTGPFALNDPLDLGINNQRRFKSSSLRNIANTAPYFHNGSIASLQNMLAGNIPAHSVGPQDRQKLLAFLLTLTDNVTIKEEKFSNPFK</sequence>
<comment type="caution">
    <text evidence="10">The sequence shown here is derived from an EMBL/GenBank/DDBJ whole genome shotgun (WGS) entry which is preliminary data.</text>
</comment>
<protein>
    <submittedName>
        <fullName evidence="10">Cytochrome-c peroxidase</fullName>
    </submittedName>
</protein>
<dbReference type="PANTHER" id="PTHR30600">
    <property type="entry name" value="CYTOCHROME C PEROXIDASE-RELATED"/>
    <property type="match status" value="1"/>
</dbReference>
<dbReference type="GO" id="GO:0004601">
    <property type="term" value="F:peroxidase activity"/>
    <property type="evidence" value="ECO:0007669"/>
    <property type="project" value="UniProtKB-KW"/>
</dbReference>
<dbReference type="RefSeq" id="WP_161816714.1">
    <property type="nucleotide sequence ID" value="NZ_JAACJS010000002.1"/>
</dbReference>
<evidence type="ECO:0000256" key="2">
    <source>
        <dbReference type="ARBA" id="ARBA00022617"/>
    </source>
</evidence>
<accession>A0ABW9ZT62</accession>
<gene>
    <name evidence="10" type="ORF">GWC95_00520</name>
</gene>
<evidence type="ECO:0000313" key="10">
    <source>
        <dbReference type="EMBL" id="NCI48383.1"/>
    </source>
</evidence>
<organism evidence="10 11">
    <name type="scientific">Sediminibacterium roseum</name>
    <dbReference type="NCBI Taxonomy" id="1978412"/>
    <lineage>
        <taxon>Bacteria</taxon>
        <taxon>Pseudomonadati</taxon>
        <taxon>Bacteroidota</taxon>
        <taxon>Chitinophagia</taxon>
        <taxon>Chitinophagales</taxon>
        <taxon>Chitinophagaceae</taxon>
        <taxon>Sediminibacterium</taxon>
    </lineage>
</organism>
<evidence type="ECO:0000256" key="7">
    <source>
        <dbReference type="PROSITE-ProRule" id="PRU00433"/>
    </source>
</evidence>